<dbReference type="EMBL" id="CP031217">
    <property type="protein sequence ID" value="AXH12603.1"/>
    <property type="molecule type" value="Genomic_DNA"/>
</dbReference>
<evidence type="ECO:0000313" key="6">
    <source>
        <dbReference type="Proteomes" id="UP000289193"/>
    </source>
</evidence>
<evidence type="ECO:0000313" key="4">
    <source>
        <dbReference type="EMBL" id="RXK10473.1"/>
    </source>
</evidence>
<keyword evidence="1" id="KW-0175">Coiled coil</keyword>
<keyword evidence="6" id="KW-1185">Reference proteome</keyword>
<organism evidence="4 6">
    <name type="scientific">Halarcobacter bivalviorum</name>
    <dbReference type="NCBI Taxonomy" id="663364"/>
    <lineage>
        <taxon>Bacteria</taxon>
        <taxon>Pseudomonadati</taxon>
        <taxon>Campylobacterota</taxon>
        <taxon>Epsilonproteobacteria</taxon>
        <taxon>Campylobacterales</taxon>
        <taxon>Arcobacteraceae</taxon>
        <taxon>Halarcobacter</taxon>
    </lineage>
</organism>
<evidence type="ECO:0000313" key="5">
    <source>
        <dbReference type="Proteomes" id="UP000253850"/>
    </source>
</evidence>
<dbReference type="Proteomes" id="UP000253850">
    <property type="component" value="Chromosome"/>
</dbReference>
<dbReference type="RefSeq" id="WP_114839429.1">
    <property type="nucleotide sequence ID" value="NZ_CP031217.1"/>
</dbReference>
<feature type="coiled-coil region" evidence="1">
    <location>
        <begin position="142"/>
        <end position="169"/>
    </location>
</feature>
<dbReference type="EMBL" id="PDKM01000002">
    <property type="protein sequence ID" value="RXK10473.1"/>
    <property type="molecule type" value="Genomic_DNA"/>
</dbReference>
<evidence type="ECO:0000313" key="3">
    <source>
        <dbReference type="EMBL" id="AXH12603.1"/>
    </source>
</evidence>
<accession>A0AAX2A8S4</accession>
<feature type="coiled-coil region" evidence="1">
    <location>
        <begin position="41"/>
        <end position="116"/>
    </location>
</feature>
<dbReference type="KEGG" id="hbv:ABIV_1613"/>
<dbReference type="AlphaFoldDB" id="A0AAX2A8S4"/>
<reference evidence="4 6" key="1">
    <citation type="submission" date="2017-10" db="EMBL/GenBank/DDBJ databases">
        <title>Genomics of the genus Arcobacter.</title>
        <authorList>
            <person name="Perez-Cataluna A."/>
            <person name="Figueras M.J."/>
        </authorList>
    </citation>
    <scope>NUCLEOTIDE SEQUENCE [LARGE SCALE GENOMIC DNA]</scope>
    <source>
        <strain evidence="4 6">CECT 7835</strain>
    </source>
</reference>
<sequence>MYIENNFQTSNYSTQSNNKTKETPTTGFQNEIEKADDKKSVKEEEKSLRELVEDIISLLKTGFTKDELEALEKLKEQILNEINKKRENGSVDTKEIERLINELEKMVNEFKKSRNGLVIKDADEIKKENKEESSDSVISLNLQNIKEKLDELTEEIKELKKLKKTDNKYLNTQEELLLLQELKKA</sequence>
<evidence type="ECO:0000256" key="1">
    <source>
        <dbReference type="SAM" id="Coils"/>
    </source>
</evidence>
<name>A0AAX2A8S4_9BACT</name>
<feature type="compositionally biased region" description="Basic and acidic residues" evidence="2">
    <location>
        <begin position="31"/>
        <end position="40"/>
    </location>
</feature>
<proteinExistence type="predicted"/>
<protein>
    <submittedName>
        <fullName evidence="4">Uncharacterized protein</fullName>
    </submittedName>
</protein>
<feature type="region of interest" description="Disordered" evidence="2">
    <location>
        <begin position="1"/>
        <end position="40"/>
    </location>
</feature>
<dbReference type="Proteomes" id="UP000289193">
    <property type="component" value="Unassembled WGS sequence"/>
</dbReference>
<reference evidence="3 5" key="2">
    <citation type="submission" date="2018-07" db="EMBL/GenBank/DDBJ databases">
        <title>Complete genome of the Arcobacter bivalviorum type strain LMG 26154.</title>
        <authorList>
            <person name="Miller W.G."/>
            <person name="Yee E."/>
            <person name="Bono J.L."/>
        </authorList>
    </citation>
    <scope>NUCLEOTIDE SEQUENCE [LARGE SCALE GENOMIC DNA]</scope>
    <source>
        <strain evidence="3 5">LMG 26154</strain>
    </source>
</reference>
<feature type="compositionally biased region" description="Polar residues" evidence="2">
    <location>
        <begin position="1"/>
        <end position="29"/>
    </location>
</feature>
<gene>
    <name evidence="3" type="ORF">ABIV_1613</name>
    <name evidence="4" type="ORF">CRV05_04135</name>
</gene>
<evidence type="ECO:0000256" key="2">
    <source>
        <dbReference type="SAM" id="MobiDB-lite"/>
    </source>
</evidence>